<sequence>MPQLARDATELTVFQRTPIWVVPKPDLPIPAVVRRLFRRAPVTQRIARAVNTSILELIMVVGVLKFRQAHRVNALAALASRAHLRMQVRDRRTREKLTPDYDFGCKRPTFSNDYWRSFDRTNVHLETDGLARIEPGGIVTRTGRTIAADTLVLATGYDLWDTNFPAFEIVGRDDRELGAWWRENRFQAYEGITVPRFPNLLSLNSPYAYSGLSYFTTIEAQMKHLERLFTEMRRRGADVFEVEESANTAFLDDATARLEDSVFYAGDCATSRSYYFNQHGEATLLRPNSTLRTHRAATSFPLDDYRYESRPRRSDPARSDSIDAVPR</sequence>
<keyword evidence="3" id="KW-1185">Reference proteome</keyword>
<evidence type="ECO:0000313" key="3">
    <source>
        <dbReference type="Proteomes" id="UP000013525"/>
    </source>
</evidence>
<evidence type="ECO:0000256" key="1">
    <source>
        <dbReference type="SAM" id="MobiDB-lite"/>
    </source>
</evidence>
<proteinExistence type="predicted"/>
<dbReference type="AlphaFoldDB" id="R7WM02"/>
<keyword evidence="2" id="KW-0560">Oxidoreductase</keyword>
<comment type="caution">
    <text evidence="2">The sequence shown here is derived from an EMBL/GenBank/DDBJ whole genome shotgun (WGS) entry which is preliminary data.</text>
</comment>
<organism evidence="2 3">
    <name type="scientific">Rhodococcus rhodnii LMG 5362</name>
    <dbReference type="NCBI Taxonomy" id="1273125"/>
    <lineage>
        <taxon>Bacteria</taxon>
        <taxon>Bacillati</taxon>
        <taxon>Actinomycetota</taxon>
        <taxon>Actinomycetes</taxon>
        <taxon>Mycobacteriales</taxon>
        <taxon>Nocardiaceae</taxon>
        <taxon>Rhodococcus</taxon>
    </lineage>
</organism>
<accession>R7WM02</accession>
<dbReference type="Gene3D" id="3.50.50.60">
    <property type="entry name" value="FAD/NAD(P)-binding domain"/>
    <property type="match status" value="1"/>
</dbReference>
<keyword evidence="2" id="KW-0503">Monooxygenase</keyword>
<dbReference type="PANTHER" id="PTHR42877">
    <property type="entry name" value="L-ORNITHINE N(5)-MONOOXYGENASE-RELATED"/>
    <property type="match status" value="1"/>
</dbReference>
<gene>
    <name evidence="2" type="ORF">Rrhod_3672</name>
</gene>
<dbReference type="InterPro" id="IPR036188">
    <property type="entry name" value="FAD/NAD-bd_sf"/>
</dbReference>
<protein>
    <submittedName>
        <fullName evidence="2">Flavin-binding monooxygenase</fullName>
    </submittedName>
</protein>
<feature type="region of interest" description="Disordered" evidence="1">
    <location>
        <begin position="305"/>
        <end position="327"/>
    </location>
</feature>
<dbReference type="GO" id="GO:0004497">
    <property type="term" value="F:monooxygenase activity"/>
    <property type="evidence" value="ECO:0007669"/>
    <property type="project" value="UniProtKB-KW"/>
</dbReference>
<dbReference type="InterPro" id="IPR051209">
    <property type="entry name" value="FAD-bind_Monooxygenase_sf"/>
</dbReference>
<reference evidence="2 3" key="1">
    <citation type="journal article" date="2013" name="Genome Announc.">
        <title>Draft Genome Sequence of Rhodococcus rhodnii Strain LMG5362, a Symbiont of Rhodnius prolixus (Hemiptera, Reduviidae, Triatominae), the Principle Vector of Trypanosoma cruzi.</title>
        <authorList>
            <person name="Pachebat J.A."/>
            <person name="van Keulen G."/>
            <person name="Whitten M.M."/>
            <person name="Girdwood S."/>
            <person name="Del Sol R."/>
            <person name="Dyson P.J."/>
            <person name="Facey P.D."/>
        </authorList>
    </citation>
    <scope>NUCLEOTIDE SEQUENCE [LARGE SCALE GENOMIC DNA]</scope>
    <source>
        <strain evidence="2 3">LMG 5362</strain>
    </source>
</reference>
<evidence type="ECO:0000313" key="2">
    <source>
        <dbReference type="EMBL" id="EOM75059.1"/>
    </source>
</evidence>
<dbReference type="PANTHER" id="PTHR42877:SF4">
    <property type="entry name" value="FAD_NAD(P)-BINDING DOMAIN-CONTAINING PROTEIN-RELATED"/>
    <property type="match status" value="1"/>
</dbReference>
<dbReference type="EMBL" id="APMY01000109">
    <property type="protein sequence ID" value="EOM75059.1"/>
    <property type="molecule type" value="Genomic_DNA"/>
</dbReference>
<dbReference type="PATRIC" id="fig|1273125.3.peg.3498"/>
<name>R7WM02_9NOCA</name>
<dbReference type="Proteomes" id="UP000013525">
    <property type="component" value="Unassembled WGS sequence"/>
</dbReference>
<dbReference type="SUPFAM" id="SSF51905">
    <property type="entry name" value="FAD/NAD(P)-binding domain"/>
    <property type="match status" value="1"/>
</dbReference>
<dbReference type="eggNOG" id="COG2072">
    <property type="taxonomic scope" value="Bacteria"/>
</dbReference>